<evidence type="ECO:0000313" key="2">
    <source>
        <dbReference type="EMBL" id="KAJ8980636.1"/>
    </source>
</evidence>
<comment type="caution">
    <text evidence="2">The sequence shown here is derived from an EMBL/GenBank/DDBJ whole genome shotgun (WGS) entry which is preliminary data.</text>
</comment>
<dbReference type="Gene3D" id="2.60.40.10">
    <property type="entry name" value="Immunoglobulins"/>
    <property type="match status" value="1"/>
</dbReference>
<dbReference type="Proteomes" id="UP001162164">
    <property type="component" value="Unassembled WGS sequence"/>
</dbReference>
<dbReference type="SUPFAM" id="SSF48726">
    <property type="entry name" value="Immunoglobulin"/>
    <property type="match status" value="1"/>
</dbReference>
<proteinExistence type="predicted"/>
<protein>
    <recommendedName>
        <fullName evidence="4">Ig-like domain-containing protein</fullName>
    </recommendedName>
</protein>
<accession>A0ABQ9JS23</accession>
<keyword evidence="3" id="KW-1185">Reference proteome</keyword>
<organism evidence="2 3">
    <name type="scientific">Molorchus minor</name>
    <dbReference type="NCBI Taxonomy" id="1323400"/>
    <lineage>
        <taxon>Eukaryota</taxon>
        <taxon>Metazoa</taxon>
        <taxon>Ecdysozoa</taxon>
        <taxon>Arthropoda</taxon>
        <taxon>Hexapoda</taxon>
        <taxon>Insecta</taxon>
        <taxon>Pterygota</taxon>
        <taxon>Neoptera</taxon>
        <taxon>Endopterygota</taxon>
        <taxon>Coleoptera</taxon>
        <taxon>Polyphaga</taxon>
        <taxon>Cucujiformia</taxon>
        <taxon>Chrysomeloidea</taxon>
        <taxon>Cerambycidae</taxon>
        <taxon>Lamiinae</taxon>
        <taxon>Monochamini</taxon>
        <taxon>Molorchus</taxon>
    </lineage>
</organism>
<dbReference type="InterPro" id="IPR013783">
    <property type="entry name" value="Ig-like_fold"/>
</dbReference>
<evidence type="ECO:0000313" key="3">
    <source>
        <dbReference type="Proteomes" id="UP001162164"/>
    </source>
</evidence>
<evidence type="ECO:0000256" key="1">
    <source>
        <dbReference type="SAM" id="MobiDB-lite"/>
    </source>
</evidence>
<evidence type="ECO:0008006" key="4">
    <source>
        <dbReference type="Google" id="ProtNLM"/>
    </source>
</evidence>
<sequence>MVQTPLSGDASFSSTVGYGPVFLLEPPAQLTFSNTSGSQVSCSAHGSPDPQVDWLLQDGQTVTSVPGLRERPVDARSGSGNAFAEI</sequence>
<feature type="region of interest" description="Disordered" evidence="1">
    <location>
        <begin position="63"/>
        <end position="86"/>
    </location>
</feature>
<reference evidence="2" key="1">
    <citation type="journal article" date="2023" name="Insect Mol. Biol.">
        <title>Genome sequencing provides insights into the evolution of gene families encoding plant cell wall-degrading enzymes in longhorned beetles.</title>
        <authorList>
            <person name="Shin N.R."/>
            <person name="Okamura Y."/>
            <person name="Kirsch R."/>
            <person name="Pauchet Y."/>
        </authorList>
    </citation>
    <scope>NUCLEOTIDE SEQUENCE</scope>
    <source>
        <strain evidence="2">MMC_N1</strain>
    </source>
</reference>
<gene>
    <name evidence="2" type="ORF">NQ317_017932</name>
</gene>
<name>A0ABQ9JS23_9CUCU</name>
<dbReference type="InterPro" id="IPR036179">
    <property type="entry name" value="Ig-like_dom_sf"/>
</dbReference>
<dbReference type="EMBL" id="JAPWTJ010000247">
    <property type="protein sequence ID" value="KAJ8980636.1"/>
    <property type="molecule type" value="Genomic_DNA"/>
</dbReference>